<sequence length="384" mass="45758">MKFKKIILLSSAISLIPIASLAFSMNSIHDKNFEIALEKSNELLNRLYNEKQKYKFYTYIKDEEGNKYIYIQFEKRFIIYDLNLKKIIQITQSYHKKDIINKSIYVFGEDIKDPNLQDKESFKIDLNKDTFESIPNISNVIKNAWWWASRNTIEKIGYIQTRDFRPGESVGMCEYIALSNLLLYNELFTSSTIFTDEEFNKYFELSKGESDIFESSPVFRNYGLKNPKESLPYKLWKLNNEKLNLWEISSYYLPVTRFMVGKMGSFIFESDYKIGAYYWKTIEHIKNNNPVIVTTTKTMHSFVVYGYDEKSEMLLINWLWGGRRSITLLNYWKLSESASPLKLFYTLKTKPKNFPTNFRKVFHYNNEYFTGNEMTKIYENQRKI</sequence>
<reference evidence="2 5" key="2">
    <citation type="submission" date="2021-10" db="EMBL/GenBank/DDBJ databases">
        <title>Sequencing the mobilome of antimicrobial resistant bacterial isolates spanning a range of GC content: The potential of a sustainable low cost, low infrastructure approach for surveillance with Oxford Nanopore sequencing.</title>
        <authorList>
            <person name="Sands K."/>
        </authorList>
    </citation>
    <scope>NUCLEOTIDE SEQUENCE [LARGE SCALE GENOMIC DNA]</scope>
    <source>
        <strain evidence="2 5">MIN-202</strain>
    </source>
</reference>
<feature type="signal peptide" evidence="1">
    <location>
        <begin position="1"/>
        <end position="22"/>
    </location>
</feature>
<feature type="chain" id="PRO_5042824960" evidence="1">
    <location>
        <begin position="23"/>
        <end position="384"/>
    </location>
</feature>
<dbReference type="Proteomes" id="UP000318231">
    <property type="component" value="Chromosome"/>
</dbReference>
<dbReference type="Proteomes" id="UP001201240">
    <property type="component" value="Unassembled WGS sequence"/>
</dbReference>
<dbReference type="InterPro" id="IPR054779">
    <property type="entry name" value="Cys_pept_put_mycoplasmatota"/>
</dbReference>
<dbReference type="AlphaFoldDB" id="A0AAP9ACR6"/>
<dbReference type="NCBIfam" id="NF045837">
    <property type="entry name" value="Mplas_Cys_pep"/>
    <property type="match status" value="1"/>
</dbReference>
<dbReference type="EMBL" id="CP041200">
    <property type="protein sequence ID" value="QDI64699.1"/>
    <property type="molecule type" value="Genomic_DNA"/>
</dbReference>
<dbReference type="EMBL" id="JAJBIS010000001">
    <property type="protein sequence ID" value="MCF1348794.1"/>
    <property type="molecule type" value="Genomic_DNA"/>
</dbReference>
<evidence type="ECO:0000256" key="1">
    <source>
        <dbReference type="SAM" id="SignalP"/>
    </source>
</evidence>
<dbReference type="RefSeq" id="WP_004025620.1">
    <property type="nucleotide sequence ID" value="NZ_CAMXZD010000002.1"/>
</dbReference>
<evidence type="ECO:0000313" key="2">
    <source>
        <dbReference type="EMBL" id="MCF1348794.1"/>
    </source>
</evidence>
<reference evidence="3 4" key="1">
    <citation type="submission" date="2019-07" db="EMBL/GenBank/DDBJ databases">
        <title>Comparative genomics of three clinical Ureaplasma species: analysis of their core genomes and virulence factors.</title>
        <authorList>
            <person name="Yang T."/>
            <person name="Zhang Y."/>
            <person name="Li X."/>
            <person name="Kong Y."/>
            <person name="Yu H."/>
            <person name="Ruan Z."/>
            <person name="Xie X."/>
            <person name="Zhang J."/>
        </authorList>
    </citation>
    <scope>NUCLEOTIDE SEQUENCE [LARGE SCALE GENOMIC DNA]</scope>
    <source>
        <strain evidence="3 4">132</strain>
    </source>
</reference>
<evidence type="ECO:0000313" key="5">
    <source>
        <dbReference type="Proteomes" id="UP001201240"/>
    </source>
</evidence>
<organism evidence="3 4">
    <name type="scientific">Ureaplasma urealyticum</name>
    <name type="common">Ureaplasma urealyticum biotype 2</name>
    <dbReference type="NCBI Taxonomy" id="2130"/>
    <lineage>
        <taxon>Bacteria</taxon>
        <taxon>Bacillati</taxon>
        <taxon>Mycoplasmatota</taxon>
        <taxon>Mycoplasmoidales</taxon>
        <taxon>Mycoplasmoidaceae</taxon>
        <taxon>Ureaplasma</taxon>
    </lineage>
</organism>
<dbReference type="GeneID" id="93848600"/>
<accession>A0AAP9ACR6</accession>
<keyword evidence="1" id="KW-0732">Signal</keyword>
<name>A0AAP9ACR6_UREUR</name>
<evidence type="ECO:0000313" key="4">
    <source>
        <dbReference type="Proteomes" id="UP000318231"/>
    </source>
</evidence>
<gene>
    <name evidence="3" type="ORF">FJM05_00555</name>
    <name evidence="2" type="ORF">LH652_00560</name>
</gene>
<evidence type="ECO:0000313" key="3">
    <source>
        <dbReference type="EMBL" id="QDI64699.1"/>
    </source>
</evidence>
<protein>
    <submittedName>
        <fullName evidence="2">C10 family peptidase</fullName>
    </submittedName>
</protein>
<proteinExistence type="predicted"/>